<dbReference type="CDD" id="cd02891">
    <property type="entry name" value="A2M_like"/>
    <property type="match status" value="1"/>
</dbReference>
<dbReference type="InterPro" id="IPR041246">
    <property type="entry name" value="Bact_MG10"/>
</dbReference>
<comment type="similarity">
    <text evidence="1">Belongs to the protease inhibitor I39 (alpha-2-macroglobulin) family. Bacterial alpha-2-macroglobulin subfamily.</text>
</comment>
<evidence type="ECO:0000256" key="1">
    <source>
        <dbReference type="ARBA" id="ARBA00010556"/>
    </source>
</evidence>
<feature type="domain" description="Alpha-2-macroglobulin bait region" evidence="4">
    <location>
        <begin position="976"/>
        <end position="1118"/>
    </location>
</feature>
<dbReference type="Gene3D" id="2.60.40.1930">
    <property type="match status" value="1"/>
</dbReference>
<proteinExistence type="inferred from homology"/>
<feature type="domain" description="Alpha-2-macroglobulin" evidence="5">
    <location>
        <begin position="1183"/>
        <end position="1272"/>
    </location>
</feature>
<dbReference type="InterPro" id="IPR008930">
    <property type="entry name" value="Terpenoid_cyclase/PrenylTrfase"/>
</dbReference>
<reference evidence="6 7" key="1">
    <citation type="submission" date="2022-10" db="EMBL/GenBank/DDBJ databases">
        <title>Comparative genomics and taxonomic characterization of three novel marine species of genus Reichenbachiella exhibiting antioxidant and polysaccharide degradation activities.</title>
        <authorList>
            <person name="Muhammad N."/>
            <person name="Lee Y.-J."/>
            <person name="Ko J."/>
            <person name="Kim S.-G."/>
        </authorList>
    </citation>
    <scope>NUCLEOTIDE SEQUENCE [LARGE SCALE GENOMIC DNA]</scope>
    <source>
        <strain evidence="6 7">ABR2-5</strain>
    </source>
</reference>
<dbReference type="InterPro" id="IPR051802">
    <property type="entry name" value="YfhM-like"/>
</dbReference>
<evidence type="ECO:0000313" key="7">
    <source>
        <dbReference type="Proteomes" id="UP001300692"/>
    </source>
</evidence>
<dbReference type="InterPro" id="IPR001599">
    <property type="entry name" value="Macroglobln_a2"/>
</dbReference>
<dbReference type="Pfam" id="PF07703">
    <property type="entry name" value="A2M_BRD"/>
    <property type="match status" value="1"/>
</dbReference>
<dbReference type="InterPro" id="IPR011626">
    <property type="entry name" value="Alpha-macroglobulin_TED"/>
</dbReference>
<evidence type="ECO:0000256" key="3">
    <source>
        <dbReference type="SAM" id="SignalP"/>
    </source>
</evidence>
<dbReference type="SUPFAM" id="SSF48239">
    <property type="entry name" value="Terpenoid cyclases/Protein prenyltransferases"/>
    <property type="match status" value="1"/>
</dbReference>
<dbReference type="InterPro" id="IPR041462">
    <property type="entry name" value="Bact_A2M_MG6"/>
</dbReference>
<evidence type="ECO:0000259" key="4">
    <source>
        <dbReference type="SMART" id="SM01359"/>
    </source>
</evidence>
<dbReference type="Pfam" id="PF17973">
    <property type="entry name" value="bMG10"/>
    <property type="match status" value="1"/>
</dbReference>
<dbReference type="SMART" id="SM01359">
    <property type="entry name" value="A2M_N_2"/>
    <property type="match status" value="1"/>
</dbReference>
<dbReference type="Pfam" id="PF00207">
    <property type="entry name" value="A2M"/>
    <property type="match status" value="1"/>
</dbReference>
<sequence length="1839" mass="205467">MKKISCLFSLLLLIYACGDKNASNETNKFDSPKSLFVDYISEYSSGLISSSAPIVIKLSKSVEGIKPGDTASDLIKFDPNIKGEAKWEDDRTVVFQPEGKLPQSQSYQAVFKIGEILETPSDRKEFKFSFKTLLQNFDVEFKGLSPYDITDLTRVKLEGSIQTADVADAQSIEKILSAQQNGKALDISWTHQLEKKVSNFSIEQISRGKKESEVQISWKGEAIGVDEEDDEDYVIPALDDFKITNVKVNRGTDKYISVIFSDPLLAKQNLSGFVTLNRSEPRYVIDKNELKLYPTSNLQGQVNLKVFSKIKNVAGFTLKADYEASFRLSQSKPDVRIVANDGVIIPNSEGLILPFEAVGLKAVDVMVVQVFSENVFQHLQVNNLQGHSELSRVGRPVIKKVVDLRGQGVTDLNVWNRYTLDLASIIEVDPGAMYEVQMSFRPQHSIYFCSNGDEEIEELSLNENWEEEEEESNWDSYQYYYNSDYDWRERENPCHISYYMYRDKAKKMVFASDIGLIAKRADKGDLHVFASNLVDAKAMADVNFAVYDYQHQVVGSGIANSKGEAKIQIKGNPFLLMAKKGEQYAYLKLSDGESLSLSNFNTTGQEIKEGIKGYIYGERGVWRPGDDIYLSFMLDDPQHRLPENYPVVLELNNPMGQRVKKVVKSESVEGLYHFALNTSPDAPTGNWQAVVKAGGASFTKKLKIETVKPNRLKIELDFKQDRITAAQGSVSGSLDVKWLHGAVANGLKAEYDMTLYPVKTTFEDYPNYTFDDNSKDFYSSTEQIFSGRLDQNGHASVNVPIETQENAPGALRAVFDGKVYEEGGNFSIDKTSIPFYPYASFVGIQAPEGDKRGMLLTDEDHTIQIATVSADGKALSRSDLEVELYKLEWRWWWDQSANQAGYVSRSYSSPIQTDRVDSNGGKATWKLRVNHPSWGRYFLRVTDPVSGHSVGKVIYMDWPGWAGKGKRGDMGGVNMLSFELEKEEYQVGDEIKINIPSSKGSRILTSLETGDKIIQSFWVESEEESTTISFEATSDMAPNVYANIMMIQPHAQTANDLPIRLYGIQSIQVTDPTTVLHPEIKMPKELSPEQEFTVEVSEQEGRKMAYTLAMVEEGLLDLTRFQTPNPWGSFYARESLGVKTWDVYDDVVGAYGGKIERLLAIGGGGEMDEEAKKKLKANRFKPVVKYLGPFFLESGKTAKHKIKMPQYVGSVRTMVVAGYEGAFGSAEETTAVKQPVMVLATLPRVVGPDEEISIPVTIFVNDPNVKTVNLSVSSDAGLSILGSATQNISMNGNSEMVHYFKAKAGRNIGIAKVEVKAKAGNHEAKYDVEMNLRPANPMMVDVQDKFLSANESIQLTYDPLGMIGTNEAKLEISSLPPINLEQRLKYLIRYPHGCIEQTTSSVFAQLYLGEITSLSENTKSEIERNIKAAIDRLRTFQTINGGFSYWPGQAMESDWGSNYAGHFLVEAKKAGYAVPENMLSSWIKYQKNQARQWSRGGRTRSDLVQAYRLYGLALAGEKAMGAMNRLKETTPLSNSAKWRLALTYAVAGYDDVANELVADLSTTVEDYRELSYTYGSGTRDEAMILETLAYLDQKEKAFPVLQRLAEKMGQKNQWMSTQTTAFCLIGIQAYTKGVDTKNVSFQVKEGGANADYQTGNYITTVVLKDVDKKVPLSVSNSGNAPIYVRLIRGGIPIEGNEEARARNLSFKVKYVARDGSTLDPADIAQSTDFSVLMTVHNTGLKGDYEELALTHIFPSGWEILNDRIGGESQSTSYDVPEYSDIRDDRVMIYFDLKANEKKTFEVKLNAAYKGKYYMPAAVVEAMYDNDIYANTAGKWVTLE</sequence>
<comment type="caution">
    <text evidence="6">The sequence shown here is derived from an EMBL/GenBank/DDBJ whole genome shotgun (WGS) entry which is preliminary data.</text>
</comment>
<dbReference type="Pfam" id="PF17972">
    <property type="entry name" value="bMG5"/>
    <property type="match status" value="1"/>
</dbReference>
<evidence type="ECO:0000259" key="5">
    <source>
        <dbReference type="SMART" id="SM01360"/>
    </source>
</evidence>
<dbReference type="PROSITE" id="PS51257">
    <property type="entry name" value="PROKAR_LIPOPROTEIN"/>
    <property type="match status" value="1"/>
</dbReference>
<dbReference type="InterPro" id="IPR047565">
    <property type="entry name" value="Alpha-macroglob_thiol-ester_cl"/>
</dbReference>
<dbReference type="Pfam" id="PF17962">
    <property type="entry name" value="bMG6"/>
    <property type="match status" value="1"/>
</dbReference>
<dbReference type="PANTHER" id="PTHR40094:SF1">
    <property type="entry name" value="UBIQUITIN DOMAIN-CONTAINING PROTEIN"/>
    <property type="match status" value="1"/>
</dbReference>
<dbReference type="Pfam" id="PF07678">
    <property type="entry name" value="TED_complement"/>
    <property type="match status" value="1"/>
</dbReference>
<dbReference type="InterPro" id="IPR011625">
    <property type="entry name" value="A2M_N_BRD"/>
</dbReference>
<keyword evidence="2 3" id="KW-0732">Signal</keyword>
<evidence type="ECO:0000313" key="6">
    <source>
        <dbReference type="EMBL" id="MCV9388437.1"/>
    </source>
</evidence>
<evidence type="ECO:0000256" key="2">
    <source>
        <dbReference type="ARBA" id="ARBA00022729"/>
    </source>
</evidence>
<gene>
    <name evidence="6" type="ORF">N7U62_17265</name>
</gene>
<feature type="chain" id="PRO_5046742472" evidence="3">
    <location>
        <begin position="23"/>
        <end position="1839"/>
    </location>
</feature>
<dbReference type="Gene3D" id="1.50.10.20">
    <property type="match status" value="1"/>
</dbReference>
<dbReference type="SMART" id="SM01419">
    <property type="entry name" value="Thiol-ester_cl"/>
    <property type="match status" value="1"/>
</dbReference>
<dbReference type="InterPro" id="IPR041203">
    <property type="entry name" value="Bact_A2M_MG5"/>
</dbReference>
<dbReference type="SMART" id="SM01360">
    <property type="entry name" value="A2M"/>
    <property type="match status" value="1"/>
</dbReference>
<dbReference type="PANTHER" id="PTHR40094">
    <property type="entry name" value="ALPHA-2-MACROGLOBULIN HOMOLOG"/>
    <property type="match status" value="1"/>
</dbReference>
<dbReference type="InterPro" id="IPR002890">
    <property type="entry name" value="MG2"/>
</dbReference>
<dbReference type="Pfam" id="PF11974">
    <property type="entry name" value="bMG3"/>
    <property type="match status" value="1"/>
</dbReference>
<feature type="signal peptide" evidence="3">
    <location>
        <begin position="1"/>
        <end position="22"/>
    </location>
</feature>
<keyword evidence="7" id="KW-1185">Reference proteome</keyword>
<organism evidence="6 7">
    <name type="scientific">Reichenbachiella ulvae</name>
    <dbReference type="NCBI Taxonomy" id="2980104"/>
    <lineage>
        <taxon>Bacteria</taxon>
        <taxon>Pseudomonadati</taxon>
        <taxon>Bacteroidota</taxon>
        <taxon>Cytophagia</taxon>
        <taxon>Cytophagales</taxon>
        <taxon>Reichenbachiellaceae</taxon>
        <taxon>Reichenbachiella</taxon>
    </lineage>
</organism>
<protein>
    <submittedName>
        <fullName evidence="6">MG2 domain-containing protein</fullName>
    </submittedName>
</protein>
<dbReference type="Proteomes" id="UP001300692">
    <property type="component" value="Unassembled WGS sequence"/>
</dbReference>
<dbReference type="Gene3D" id="2.60.40.3710">
    <property type="match status" value="1"/>
</dbReference>
<accession>A0ABT3CXM1</accession>
<dbReference type="InterPro" id="IPR021868">
    <property type="entry name" value="Alpha_2_Macroglob_MG3"/>
</dbReference>
<dbReference type="Pfam" id="PF01835">
    <property type="entry name" value="MG2"/>
    <property type="match status" value="1"/>
</dbReference>
<dbReference type="EMBL" id="JAOYOD010000001">
    <property type="protein sequence ID" value="MCV9388437.1"/>
    <property type="molecule type" value="Genomic_DNA"/>
</dbReference>
<dbReference type="RefSeq" id="WP_264139303.1">
    <property type="nucleotide sequence ID" value="NZ_JAOYOD010000001.1"/>
</dbReference>
<name>A0ABT3CXM1_9BACT</name>